<dbReference type="Pfam" id="PF01037">
    <property type="entry name" value="AsnC_trans_reg"/>
    <property type="match status" value="1"/>
</dbReference>
<dbReference type="InterPro" id="IPR011008">
    <property type="entry name" value="Dimeric_a/b-barrel"/>
</dbReference>
<keyword evidence="2" id="KW-0238">DNA-binding</keyword>
<dbReference type="GO" id="GO:0043565">
    <property type="term" value="F:sequence-specific DNA binding"/>
    <property type="evidence" value="ECO:0007669"/>
    <property type="project" value="InterPro"/>
</dbReference>
<evidence type="ECO:0000256" key="1">
    <source>
        <dbReference type="ARBA" id="ARBA00023015"/>
    </source>
</evidence>
<dbReference type="GO" id="GO:0005829">
    <property type="term" value="C:cytosol"/>
    <property type="evidence" value="ECO:0007669"/>
    <property type="project" value="TreeGrafter"/>
</dbReference>
<dbReference type="Gene3D" id="1.10.10.10">
    <property type="entry name" value="Winged helix-like DNA-binding domain superfamily/Winged helix DNA-binding domain"/>
    <property type="match status" value="1"/>
</dbReference>
<gene>
    <name evidence="5" type="ORF">GCM10008939_02450</name>
</gene>
<evidence type="ECO:0000313" key="6">
    <source>
        <dbReference type="Proteomes" id="UP000635726"/>
    </source>
</evidence>
<evidence type="ECO:0000256" key="2">
    <source>
        <dbReference type="ARBA" id="ARBA00023125"/>
    </source>
</evidence>
<dbReference type="PRINTS" id="PR00033">
    <property type="entry name" value="HTHASNC"/>
</dbReference>
<dbReference type="SUPFAM" id="SSF54909">
    <property type="entry name" value="Dimeric alpha+beta barrel"/>
    <property type="match status" value="1"/>
</dbReference>
<dbReference type="SUPFAM" id="SSF46785">
    <property type="entry name" value="Winged helix' DNA-binding domain"/>
    <property type="match status" value="1"/>
</dbReference>
<dbReference type="SMART" id="SM00344">
    <property type="entry name" value="HTH_ASNC"/>
    <property type="match status" value="1"/>
</dbReference>
<dbReference type="AlphaFoldDB" id="A0A917P5B5"/>
<dbReference type="PANTHER" id="PTHR30154">
    <property type="entry name" value="LEUCINE-RESPONSIVE REGULATORY PROTEIN"/>
    <property type="match status" value="1"/>
</dbReference>
<reference evidence="5" key="1">
    <citation type="journal article" date="2014" name="Int. J. Syst. Evol. Microbiol.">
        <title>Complete genome sequence of Corynebacterium casei LMG S-19264T (=DSM 44701T), isolated from a smear-ripened cheese.</title>
        <authorList>
            <consortium name="US DOE Joint Genome Institute (JGI-PGF)"/>
            <person name="Walter F."/>
            <person name="Albersmeier A."/>
            <person name="Kalinowski J."/>
            <person name="Ruckert C."/>
        </authorList>
    </citation>
    <scope>NUCLEOTIDE SEQUENCE</scope>
    <source>
        <strain evidence="5">JCM 14371</strain>
    </source>
</reference>
<reference evidence="5" key="2">
    <citation type="submission" date="2020-09" db="EMBL/GenBank/DDBJ databases">
        <authorList>
            <person name="Sun Q."/>
            <person name="Ohkuma M."/>
        </authorList>
    </citation>
    <scope>NUCLEOTIDE SEQUENCE</scope>
    <source>
        <strain evidence="5">JCM 14371</strain>
    </source>
</reference>
<dbReference type="InterPro" id="IPR036390">
    <property type="entry name" value="WH_DNA-bd_sf"/>
</dbReference>
<organism evidence="5 6">
    <name type="scientific">Deinococcus aquiradiocola</name>
    <dbReference type="NCBI Taxonomy" id="393059"/>
    <lineage>
        <taxon>Bacteria</taxon>
        <taxon>Thermotogati</taxon>
        <taxon>Deinococcota</taxon>
        <taxon>Deinococci</taxon>
        <taxon>Deinococcales</taxon>
        <taxon>Deinococcaceae</taxon>
        <taxon>Deinococcus</taxon>
    </lineage>
</organism>
<name>A0A917P5B5_9DEIO</name>
<dbReference type="Gene3D" id="3.30.70.920">
    <property type="match status" value="1"/>
</dbReference>
<feature type="domain" description="HTH asnC-type" evidence="4">
    <location>
        <begin position="49"/>
        <end position="110"/>
    </location>
</feature>
<evidence type="ECO:0000313" key="5">
    <source>
        <dbReference type="EMBL" id="GGJ62149.1"/>
    </source>
</evidence>
<keyword evidence="3" id="KW-0804">Transcription</keyword>
<evidence type="ECO:0000259" key="4">
    <source>
        <dbReference type="PROSITE" id="PS50956"/>
    </source>
</evidence>
<dbReference type="InterPro" id="IPR011991">
    <property type="entry name" value="ArsR-like_HTH"/>
</dbReference>
<dbReference type="EMBL" id="BMOE01000001">
    <property type="protein sequence ID" value="GGJ62149.1"/>
    <property type="molecule type" value="Genomic_DNA"/>
</dbReference>
<evidence type="ECO:0000256" key="3">
    <source>
        <dbReference type="ARBA" id="ARBA00023163"/>
    </source>
</evidence>
<dbReference type="PANTHER" id="PTHR30154:SF53">
    <property type="entry name" value="HTH-TYPE TRANSCRIPTIONAL REGULATOR LRPC"/>
    <property type="match status" value="1"/>
</dbReference>
<proteinExistence type="predicted"/>
<comment type="caution">
    <text evidence="5">The sequence shown here is derived from an EMBL/GenBank/DDBJ whole genome shotgun (WGS) entry which is preliminary data.</text>
</comment>
<dbReference type="FunFam" id="1.10.10.10:FF:000186">
    <property type="entry name" value="AsnC family transcriptional regulator"/>
    <property type="match status" value="1"/>
</dbReference>
<dbReference type="GO" id="GO:0043200">
    <property type="term" value="P:response to amino acid"/>
    <property type="evidence" value="ECO:0007669"/>
    <property type="project" value="TreeGrafter"/>
</dbReference>
<dbReference type="InterPro" id="IPR019887">
    <property type="entry name" value="Tscrpt_reg_AsnC/Lrp_C"/>
</dbReference>
<dbReference type="InterPro" id="IPR000485">
    <property type="entry name" value="AsnC-type_HTH_dom"/>
</dbReference>
<dbReference type="InterPro" id="IPR019888">
    <property type="entry name" value="Tscrpt_reg_AsnC-like"/>
</dbReference>
<accession>A0A917P5B5</accession>
<dbReference type="Pfam" id="PF13412">
    <property type="entry name" value="HTH_24"/>
    <property type="match status" value="1"/>
</dbReference>
<keyword evidence="1" id="KW-0805">Transcription regulation</keyword>
<sequence length="194" mass="21101">MVGVVALEWALTFKSGCFSAKTLPNGTPHFTLAKYPARLGPMKLHGGSLDPLDYRILRELQEDARLSMRELGRRVDLSAPAVTERVRRLEETGVVLGYGARVASKPLGRSITAFVGVQDSGKRDPELVRWAQKHDSVLECHSVTGNNSCILKVAVPDVHALEGLLGELIAMGFTCETSIVLSTPLEGKLMLPPR</sequence>
<dbReference type="CDD" id="cd00090">
    <property type="entry name" value="HTH_ARSR"/>
    <property type="match status" value="1"/>
</dbReference>
<keyword evidence="6" id="KW-1185">Reference proteome</keyword>
<dbReference type="PROSITE" id="PS50956">
    <property type="entry name" value="HTH_ASNC_2"/>
    <property type="match status" value="1"/>
</dbReference>
<dbReference type="Proteomes" id="UP000635726">
    <property type="component" value="Unassembled WGS sequence"/>
</dbReference>
<dbReference type="InterPro" id="IPR036388">
    <property type="entry name" value="WH-like_DNA-bd_sf"/>
</dbReference>
<protein>
    <submittedName>
        <fullName evidence="5">AsnC family transcriptional regulator</fullName>
    </submittedName>
</protein>